<comment type="subcellular location">
    <subcellularLocation>
        <location evidence="1">Mitochondrion outer membrane</location>
        <topology evidence="1">Multi-pass membrane protein</topology>
    </subcellularLocation>
</comment>
<dbReference type="Proteomes" id="UP001142055">
    <property type="component" value="Chromosome 1"/>
</dbReference>
<evidence type="ECO:0000259" key="6">
    <source>
        <dbReference type="Pfam" id="PF01103"/>
    </source>
</evidence>
<name>A0A9Q0MEP9_BLOTA</name>
<keyword evidence="5" id="KW-0472">Membrane</keyword>
<dbReference type="InterPro" id="IPR000184">
    <property type="entry name" value="Bac_surfAg_D15"/>
</dbReference>
<comment type="caution">
    <text evidence="7">The sequence shown here is derived from an EMBL/GenBank/DDBJ whole genome shotgun (WGS) entry which is preliminary data.</text>
</comment>
<dbReference type="PANTHER" id="PTHR12815:SF18">
    <property type="entry name" value="SORTING AND ASSEMBLY MACHINERY COMPONENT 50 HOMOLOG"/>
    <property type="match status" value="1"/>
</dbReference>
<comment type="similarity">
    <text evidence="2">Belongs to the SAM50/omp85 family.</text>
</comment>
<accession>A0A9Q0MEP9</accession>
<dbReference type="GO" id="GO:0005741">
    <property type="term" value="C:mitochondrial outer membrane"/>
    <property type="evidence" value="ECO:0007669"/>
    <property type="project" value="UniProtKB-SubCell"/>
</dbReference>
<gene>
    <name evidence="7" type="ORF">RDWZM_002208</name>
</gene>
<reference evidence="7" key="1">
    <citation type="submission" date="2022-12" db="EMBL/GenBank/DDBJ databases">
        <title>Genome assemblies of Blomia tropicalis.</title>
        <authorList>
            <person name="Cui Y."/>
        </authorList>
    </citation>
    <scope>NUCLEOTIDE SEQUENCE</scope>
    <source>
        <tissue evidence="7">Adult mites</tissue>
    </source>
</reference>
<keyword evidence="4" id="KW-0812">Transmembrane</keyword>
<evidence type="ECO:0000256" key="3">
    <source>
        <dbReference type="ARBA" id="ARBA00022452"/>
    </source>
</evidence>
<evidence type="ECO:0000313" key="7">
    <source>
        <dbReference type="EMBL" id="KAJ6223663.1"/>
    </source>
</evidence>
<protein>
    <recommendedName>
        <fullName evidence="6">Bacterial surface antigen (D15) domain-containing protein</fullName>
    </recommendedName>
</protein>
<evidence type="ECO:0000256" key="1">
    <source>
        <dbReference type="ARBA" id="ARBA00004374"/>
    </source>
</evidence>
<dbReference type="EMBL" id="JAPWDV010000001">
    <property type="protein sequence ID" value="KAJ6223663.1"/>
    <property type="molecule type" value="Genomic_DNA"/>
</dbReference>
<dbReference type="Pfam" id="PF01103">
    <property type="entry name" value="Omp85"/>
    <property type="match status" value="2"/>
</dbReference>
<evidence type="ECO:0000256" key="5">
    <source>
        <dbReference type="ARBA" id="ARBA00023136"/>
    </source>
</evidence>
<dbReference type="GO" id="GO:0045040">
    <property type="term" value="P:protein insertion into mitochondrial outer membrane"/>
    <property type="evidence" value="ECO:0007669"/>
    <property type="project" value="TreeGrafter"/>
</dbReference>
<evidence type="ECO:0000256" key="4">
    <source>
        <dbReference type="ARBA" id="ARBA00022692"/>
    </source>
</evidence>
<evidence type="ECO:0000313" key="8">
    <source>
        <dbReference type="Proteomes" id="UP001142055"/>
    </source>
</evidence>
<dbReference type="Gene3D" id="2.40.160.50">
    <property type="entry name" value="membrane protein fhac: a member of the omp85/tpsb transporter family"/>
    <property type="match status" value="2"/>
</dbReference>
<evidence type="ECO:0000256" key="2">
    <source>
        <dbReference type="ARBA" id="ARBA00010913"/>
    </source>
</evidence>
<sequence length="413" mass="46923">MASDEGNRGDDIQTVSSADIRTRVDAVHFDGLTRTKHDILRELVKPIFETRDIGEVIQQTNKVRQRFHELGLFRNISVSIEEAKSPPIADPNLSNLAITFDVEETRRYAGGIFTSAGNNDASVILELRSPNLLGRGEEIQGRFEHSWKYFSSWSTSFSRPLIKPLWPSKMSRFDITILQATKDAPWSGYRQLDRGFFADLNIQQNDHHHHLIRWDSTWRYLTAASIDTDTSFKIREQLGHSLKSSLSHIYTFDHRDHPVLPTRGFMFKLLNEYAGFHKDGGVSECTGFRQILLGGPLNLRGFHMNRIGPHNKNSALGANAYWVGGLHAYLPLPFRNAFNECLRVHGFLNAGNINDKIDLQMFQQNVRLSAGIGLVMSFGNKVRLEFSYCIPLRSDANDKSQRGLQYGIGIDYI</sequence>
<keyword evidence="8" id="KW-1185">Reference proteome</keyword>
<dbReference type="PANTHER" id="PTHR12815">
    <property type="entry name" value="SORTING AND ASSEMBLY MACHINERY SAMM50 PROTEIN FAMILY MEMBER"/>
    <property type="match status" value="1"/>
</dbReference>
<feature type="domain" description="Bacterial surface antigen (D15)" evidence="6">
    <location>
        <begin position="288"/>
        <end position="411"/>
    </location>
</feature>
<organism evidence="7 8">
    <name type="scientific">Blomia tropicalis</name>
    <name type="common">Mite</name>
    <dbReference type="NCBI Taxonomy" id="40697"/>
    <lineage>
        <taxon>Eukaryota</taxon>
        <taxon>Metazoa</taxon>
        <taxon>Ecdysozoa</taxon>
        <taxon>Arthropoda</taxon>
        <taxon>Chelicerata</taxon>
        <taxon>Arachnida</taxon>
        <taxon>Acari</taxon>
        <taxon>Acariformes</taxon>
        <taxon>Sarcoptiformes</taxon>
        <taxon>Astigmata</taxon>
        <taxon>Glycyphagoidea</taxon>
        <taxon>Echimyopodidae</taxon>
        <taxon>Blomia</taxon>
    </lineage>
</organism>
<dbReference type="AlphaFoldDB" id="A0A9Q0MEP9"/>
<feature type="domain" description="Bacterial surface antigen (D15)" evidence="6">
    <location>
        <begin position="131"/>
        <end position="275"/>
    </location>
</feature>
<proteinExistence type="inferred from homology"/>
<dbReference type="InterPro" id="IPR039910">
    <property type="entry name" value="D15-like"/>
</dbReference>
<dbReference type="OMA" id="SGIWRQI"/>
<keyword evidence="3" id="KW-1134">Transmembrane beta strand</keyword>
<dbReference type="GO" id="GO:0033108">
    <property type="term" value="P:mitochondrial respiratory chain complex assembly"/>
    <property type="evidence" value="ECO:0007669"/>
    <property type="project" value="TreeGrafter"/>
</dbReference>